<gene>
    <name evidence="1" type="ORF">HID58_071268</name>
</gene>
<name>A0ABQ7Z160_BRANA</name>
<dbReference type="EMBL" id="JAGKQM010000016">
    <property type="protein sequence ID" value="KAH0873906.1"/>
    <property type="molecule type" value="Genomic_DNA"/>
</dbReference>
<reference evidence="1 2" key="1">
    <citation type="submission" date="2021-05" db="EMBL/GenBank/DDBJ databases">
        <title>Genome Assembly of Synthetic Allotetraploid Brassica napus Reveals Homoeologous Exchanges between Subgenomes.</title>
        <authorList>
            <person name="Davis J.T."/>
        </authorList>
    </citation>
    <scope>NUCLEOTIDE SEQUENCE [LARGE SCALE GENOMIC DNA]</scope>
    <source>
        <strain evidence="2">cv. Da-Ae</strain>
        <tissue evidence="1">Seedling</tissue>
    </source>
</reference>
<dbReference type="Proteomes" id="UP000824890">
    <property type="component" value="Unassembled WGS sequence"/>
</dbReference>
<comment type="caution">
    <text evidence="1">The sequence shown here is derived from an EMBL/GenBank/DDBJ whole genome shotgun (WGS) entry which is preliminary data.</text>
</comment>
<evidence type="ECO:0000313" key="2">
    <source>
        <dbReference type="Proteomes" id="UP000824890"/>
    </source>
</evidence>
<proteinExistence type="predicted"/>
<accession>A0ABQ7Z160</accession>
<protein>
    <submittedName>
        <fullName evidence="1">Uncharacterized protein</fullName>
    </submittedName>
</protein>
<evidence type="ECO:0000313" key="1">
    <source>
        <dbReference type="EMBL" id="KAH0873906.1"/>
    </source>
</evidence>
<keyword evidence="2" id="KW-1185">Reference proteome</keyword>
<feature type="non-terminal residue" evidence="1">
    <location>
        <position position="1"/>
    </location>
</feature>
<sequence length="78" mass="8459">FLQSLMPSSPTPLSTLFASEELLSSLLVVSSAFGIPNGEFMGITIILLDELLSWVRYALSRGPISGTMQQQPELWSAS</sequence>
<organism evidence="1 2">
    <name type="scientific">Brassica napus</name>
    <name type="common">Rape</name>
    <dbReference type="NCBI Taxonomy" id="3708"/>
    <lineage>
        <taxon>Eukaryota</taxon>
        <taxon>Viridiplantae</taxon>
        <taxon>Streptophyta</taxon>
        <taxon>Embryophyta</taxon>
        <taxon>Tracheophyta</taxon>
        <taxon>Spermatophyta</taxon>
        <taxon>Magnoliopsida</taxon>
        <taxon>eudicotyledons</taxon>
        <taxon>Gunneridae</taxon>
        <taxon>Pentapetalae</taxon>
        <taxon>rosids</taxon>
        <taxon>malvids</taxon>
        <taxon>Brassicales</taxon>
        <taxon>Brassicaceae</taxon>
        <taxon>Brassiceae</taxon>
        <taxon>Brassica</taxon>
    </lineage>
</organism>